<feature type="compositionally biased region" description="Low complexity" evidence="1">
    <location>
        <begin position="328"/>
        <end position="346"/>
    </location>
</feature>
<dbReference type="OrthoDB" id="2744793at2759"/>
<dbReference type="AlphaFoldDB" id="A0A2A9NKF5"/>
<evidence type="ECO:0000256" key="1">
    <source>
        <dbReference type="SAM" id="MobiDB-lite"/>
    </source>
</evidence>
<evidence type="ECO:0000313" key="3">
    <source>
        <dbReference type="EMBL" id="PFH48791.1"/>
    </source>
</evidence>
<feature type="transmembrane region" description="Helical" evidence="2">
    <location>
        <begin position="116"/>
        <end position="137"/>
    </location>
</feature>
<feature type="transmembrane region" description="Helical" evidence="2">
    <location>
        <begin position="149"/>
        <end position="166"/>
    </location>
</feature>
<feature type="transmembrane region" description="Helical" evidence="2">
    <location>
        <begin position="241"/>
        <end position="262"/>
    </location>
</feature>
<gene>
    <name evidence="3" type="ORF">AMATHDRAFT_149081</name>
</gene>
<keyword evidence="2" id="KW-0472">Membrane</keyword>
<evidence type="ECO:0008006" key="5">
    <source>
        <dbReference type="Google" id="ProtNLM"/>
    </source>
</evidence>
<keyword evidence="2" id="KW-1133">Transmembrane helix</keyword>
<reference evidence="3 4" key="1">
    <citation type="submission" date="2014-02" db="EMBL/GenBank/DDBJ databases">
        <title>Transposable element dynamics among asymbiotic and ectomycorrhizal Amanita fungi.</title>
        <authorList>
            <consortium name="DOE Joint Genome Institute"/>
            <person name="Hess J."/>
            <person name="Skrede I."/>
            <person name="Wolfe B."/>
            <person name="LaButti K."/>
            <person name="Ohm R.A."/>
            <person name="Grigoriev I.V."/>
            <person name="Pringle A."/>
        </authorList>
    </citation>
    <scope>NUCLEOTIDE SEQUENCE [LARGE SCALE GENOMIC DNA]</scope>
    <source>
        <strain evidence="3 4">SKay4041</strain>
    </source>
</reference>
<protein>
    <recommendedName>
        <fullName evidence="5">G-protein coupled receptors family 1 profile domain-containing protein</fullName>
    </recommendedName>
</protein>
<dbReference type="EMBL" id="KZ302050">
    <property type="protein sequence ID" value="PFH48791.1"/>
    <property type="molecule type" value="Genomic_DNA"/>
</dbReference>
<proteinExistence type="predicted"/>
<feature type="transmembrane region" description="Helical" evidence="2">
    <location>
        <begin position="274"/>
        <end position="298"/>
    </location>
</feature>
<dbReference type="Proteomes" id="UP000242287">
    <property type="component" value="Unassembled WGS sequence"/>
</dbReference>
<keyword evidence="2" id="KW-0812">Transmembrane</keyword>
<accession>A0A2A9NKF5</accession>
<feature type="transmembrane region" description="Helical" evidence="2">
    <location>
        <begin position="202"/>
        <end position="220"/>
    </location>
</feature>
<keyword evidence="4" id="KW-1185">Reference proteome</keyword>
<feature type="transmembrane region" description="Helical" evidence="2">
    <location>
        <begin position="28"/>
        <end position="48"/>
    </location>
</feature>
<feature type="region of interest" description="Disordered" evidence="1">
    <location>
        <begin position="376"/>
        <end position="399"/>
    </location>
</feature>
<feature type="region of interest" description="Disordered" evidence="1">
    <location>
        <begin position="325"/>
        <end position="346"/>
    </location>
</feature>
<name>A0A2A9NKF5_9AGAR</name>
<evidence type="ECO:0000313" key="4">
    <source>
        <dbReference type="Proteomes" id="UP000242287"/>
    </source>
</evidence>
<evidence type="ECO:0000256" key="2">
    <source>
        <dbReference type="SAM" id="Phobius"/>
    </source>
</evidence>
<organism evidence="3 4">
    <name type="scientific">Amanita thiersii Skay4041</name>
    <dbReference type="NCBI Taxonomy" id="703135"/>
    <lineage>
        <taxon>Eukaryota</taxon>
        <taxon>Fungi</taxon>
        <taxon>Dikarya</taxon>
        <taxon>Basidiomycota</taxon>
        <taxon>Agaricomycotina</taxon>
        <taxon>Agaricomycetes</taxon>
        <taxon>Agaricomycetidae</taxon>
        <taxon>Agaricales</taxon>
        <taxon>Pluteineae</taxon>
        <taxon>Amanitaceae</taxon>
        <taxon>Amanita</taxon>
    </lineage>
</organism>
<feature type="compositionally biased region" description="Basic and acidic residues" evidence="1">
    <location>
        <begin position="384"/>
        <end position="399"/>
    </location>
</feature>
<feature type="transmembrane region" description="Helical" evidence="2">
    <location>
        <begin position="60"/>
        <end position="79"/>
    </location>
</feature>
<sequence length="399" mass="43496">MSTAAPASLTSDDLHQLGFNLIIKVTRLAFEATFYGVYLVLITASTTILCRKRLQAPRTVFLLGITLIMFLGSSLFFAIDITDLIIRLKTIFLADNSDLNGIKDRIAEADDRLKSLVWTGEILFVFMLILGDSVVIWRTWALYWGNRMVLLVPALFWLGSVAAAFYELGCDIKTGWAILDSDPSAGSVGRASCANADLSSFTLSYATNVFCTGLIFWKTWQFRQSMKRFLGSARRMTQAERILVLLIESGFLYLAIYTLQAVPIYGGSSPGSLIAWEVVNAVIQQAFGMYPTAIVVLVEMQRSLYDTDEVTGKMSELMFARSGKGSAGTETTMNGTGTGTMVTGSDTMDVGMGSGVGSEAGIRGRDGFVRYVDVDVDGEGDGDKEEKGGEERHGVYGLV</sequence>